<gene>
    <name evidence="4" type="ORF">JVW63_02980</name>
</gene>
<feature type="coiled-coil region" evidence="1">
    <location>
        <begin position="542"/>
        <end position="576"/>
    </location>
</feature>
<sequence length="861" mass="93911">MKLQSLRVKNFRGITKQEVTFDDGVTIVSGHNEIGKSSLIDAFDYLLKFKDNSNSQIIRSCQPVGRDVGPEVEATFRIGPEVVTYRKRWISARETVLSFVEGPRRGTTLKSGQAHEAAEELWSNLDTHLWEASRLMQGSALSRSPLSASTALQRALDEQAGGTSEDGTSGPLMERVTAEANRYYTPTRNDGKILVDAGKRVTVAEEKLANAQAEKDKLTALIDELASLEADAADRKANLEDQEATLAELAEQAEKAQALQSAREDAQKLVESIERDVADASEKVARREHLAEAVTTAEEALTELSGTEKTQSEALAPLVASLTDTQDKIAGLKSDLAAVKKALESAREFERRTAARLELDRVTTLLADYDTLSTDIAELEGALVPASSESLERVVDLERDIALAEAAASAGAARIRITSLGAPTIVLDGEETALGDDGLDRAVLEELTVEIPGMVSMTVVPDQDADSNSRELVRMRAELSQALAAEGASSVADLKTAVTAYEEGTAKLSRLRERRIDKLQGSSAEQLRDNLVRLKAVLSKPEEAVEGDIDALTERHESLEAEIATVDEILSDQQNRISSLRTELAATTGQVMNQRLAVTRAQADLETERAAATDEALGESLKAATMRLTEAKDKVESLEAELVRSGGHALITDYELHKKHVEGLRSLLSEKTSDVRVKRHVLETLQRDAIQLAFDRALSEVEYATAERDSLQSRALAAKLLEDVLKKHKSETQRKYIEPFRGALQKLGRLTYQNPTFDVEIADDLSVSGRFLDGDLIPFDDLSTGAREQMSILIRLATASLVSPDDAVPVLLDDTLGYSDRLKLHRVIDAIGSLKTASQIIIFTANEDRFAGLSRARRVSL</sequence>
<evidence type="ECO:0000313" key="4">
    <source>
        <dbReference type="EMBL" id="MBM9432667.1"/>
    </source>
</evidence>
<organism evidence="4 5">
    <name type="scientific">Flaviflexus equikiangi</name>
    <dbReference type="NCBI Taxonomy" id="2758573"/>
    <lineage>
        <taxon>Bacteria</taxon>
        <taxon>Bacillati</taxon>
        <taxon>Actinomycetota</taxon>
        <taxon>Actinomycetes</taxon>
        <taxon>Actinomycetales</taxon>
        <taxon>Actinomycetaceae</taxon>
        <taxon>Flaviflexus</taxon>
    </lineage>
</organism>
<dbReference type="Gene3D" id="3.40.50.300">
    <property type="entry name" value="P-loop containing nucleotide triphosphate hydrolases"/>
    <property type="match status" value="2"/>
</dbReference>
<dbReference type="InterPro" id="IPR041685">
    <property type="entry name" value="AAA_GajA/Old/RecF-like"/>
</dbReference>
<feature type="coiled-coil region" evidence="1">
    <location>
        <begin position="194"/>
        <end position="283"/>
    </location>
</feature>
<dbReference type="EMBL" id="JAFFJS010000001">
    <property type="protein sequence ID" value="MBM9432667.1"/>
    <property type="molecule type" value="Genomic_DNA"/>
</dbReference>
<feature type="domain" description="Endonuclease GajA/Old nuclease/RecF-like AAA" evidence="3">
    <location>
        <begin position="1"/>
        <end position="52"/>
    </location>
</feature>
<dbReference type="InterPro" id="IPR027417">
    <property type="entry name" value="P-loop_NTPase"/>
</dbReference>
<evidence type="ECO:0000256" key="2">
    <source>
        <dbReference type="SAM" id="MobiDB-lite"/>
    </source>
</evidence>
<keyword evidence="1" id="KW-0175">Coiled coil</keyword>
<dbReference type="Proteomes" id="UP000705983">
    <property type="component" value="Unassembled WGS sequence"/>
</dbReference>
<comment type="caution">
    <text evidence="4">The sequence shown here is derived from an EMBL/GenBank/DDBJ whole genome shotgun (WGS) entry which is preliminary data.</text>
</comment>
<evidence type="ECO:0000259" key="3">
    <source>
        <dbReference type="Pfam" id="PF13175"/>
    </source>
</evidence>
<proteinExistence type="predicted"/>
<keyword evidence="5" id="KW-1185">Reference proteome</keyword>
<dbReference type="PANTHER" id="PTHR41259">
    <property type="entry name" value="DOUBLE-STRAND BREAK REPAIR RAD50 ATPASE, PUTATIVE-RELATED"/>
    <property type="match status" value="1"/>
</dbReference>
<dbReference type="Pfam" id="PF13175">
    <property type="entry name" value="AAA_15"/>
    <property type="match status" value="1"/>
</dbReference>
<dbReference type="SUPFAM" id="SSF52540">
    <property type="entry name" value="P-loop containing nucleoside triphosphate hydrolases"/>
    <property type="match status" value="1"/>
</dbReference>
<feature type="region of interest" description="Disordered" evidence="2">
    <location>
        <begin position="152"/>
        <end position="171"/>
    </location>
</feature>
<name>A0ABS2TEB8_9ACTO</name>
<dbReference type="RefSeq" id="WP_187996127.1">
    <property type="nucleotide sequence ID" value="NZ_JACEXG010000001.1"/>
</dbReference>
<evidence type="ECO:0000313" key="5">
    <source>
        <dbReference type="Proteomes" id="UP000705983"/>
    </source>
</evidence>
<accession>A0ABS2TEB8</accession>
<reference evidence="5" key="1">
    <citation type="submission" date="2021-02" db="EMBL/GenBank/DDBJ databases">
        <title>Leucobacter sp. CX169.</title>
        <authorList>
            <person name="Cheng Y."/>
        </authorList>
    </citation>
    <scope>NUCLEOTIDE SEQUENCE [LARGE SCALE GENOMIC DNA]</scope>
    <source>
        <strain evidence="5">JY899</strain>
    </source>
</reference>
<protein>
    <submittedName>
        <fullName evidence="4">AAA family ATPase</fullName>
    </submittedName>
</protein>
<dbReference type="PANTHER" id="PTHR41259:SF1">
    <property type="entry name" value="DOUBLE-STRAND BREAK REPAIR RAD50 ATPASE, PUTATIVE-RELATED"/>
    <property type="match status" value="1"/>
</dbReference>
<evidence type="ECO:0000256" key="1">
    <source>
        <dbReference type="SAM" id="Coils"/>
    </source>
</evidence>